<dbReference type="Proteomes" id="UP000428333">
    <property type="component" value="Linkage Group LG08"/>
</dbReference>
<protein>
    <submittedName>
        <fullName evidence="2">Uncharacterized protein</fullName>
    </submittedName>
</protein>
<feature type="compositionally biased region" description="Polar residues" evidence="1">
    <location>
        <begin position="23"/>
        <end position="62"/>
    </location>
</feature>
<dbReference type="EMBL" id="QEFC01002168">
    <property type="protein sequence ID" value="KAE9453537.1"/>
    <property type="molecule type" value="Genomic_DNA"/>
</dbReference>
<organism evidence="2 3">
    <name type="scientific">Rhododendron williamsianum</name>
    <dbReference type="NCBI Taxonomy" id="262921"/>
    <lineage>
        <taxon>Eukaryota</taxon>
        <taxon>Viridiplantae</taxon>
        <taxon>Streptophyta</taxon>
        <taxon>Embryophyta</taxon>
        <taxon>Tracheophyta</taxon>
        <taxon>Spermatophyta</taxon>
        <taxon>Magnoliopsida</taxon>
        <taxon>eudicotyledons</taxon>
        <taxon>Gunneridae</taxon>
        <taxon>Pentapetalae</taxon>
        <taxon>asterids</taxon>
        <taxon>Ericales</taxon>
        <taxon>Ericaceae</taxon>
        <taxon>Ericoideae</taxon>
        <taxon>Rhodoreae</taxon>
        <taxon>Rhododendron</taxon>
    </lineage>
</organism>
<feature type="compositionally biased region" description="Polar residues" evidence="1">
    <location>
        <begin position="133"/>
        <end position="142"/>
    </location>
</feature>
<reference evidence="2 3" key="1">
    <citation type="journal article" date="2019" name="Genome Biol. Evol.">
        <title>The Rhododendron genome and chromosomal organization provide insight into shared whole-genome duplications across the heath family (Ericaceae).</title>
        <authorList>
            <person name="Soza V.L."/>
            <person name="Lindsley D."/>
            <person name="Waalkes A."/>
            <person name="Ramage E."/>
            <person name="Patwardhan R.P."/>
            <person name="Burton J.N."/>
            <person name="Adey A."/>
            <person name="Kumar A."/>
            <person name="Qiu R."/>
            <person name="Shendure J."/>
            <person name="Hall B."/>
        </authorList>
    </citation>
    <scope>NUCLEOTIDE SEQUENCE [LARGE SCALE GENOMIC DNA]</scope>
    <source>
        <strain evidence="2">RSF 1966-606</strain>
    </source>
</reference>
<sequence length="161" mass="17131">EKIGHMTDNKKQVQEAKERVYHTAQTAKDGTTETKNQTGGYLSGKTGATNDKVSAVAQSVKESAQAERDKTTAVLEKTAGKTDHMTDNKKQVQEAKEKDKASEVAQSVQAEKDKSSEVAQADKDKTAGGLGNTAEQVKSAASGTMEAVKQKLGMGTKDDNN</sequence>
<feature type="compositionally biased region" description="Basic and acidic residues" evidence="1">
    <location>
        <begin position="110"/>
        <end position="126"/>
    </location>
</feature>
<keyword evidence="3" id="KW-1185">Reference proteome</keyword>
<evidence type="ECO:0000256" key="1">
    <source>
        <dbReference type="SAM" id="MobiDB-lite"/>
    </source>
</evidence>
<accession>A0A6A4LFS4</accession>
<feature type="non-terminal residue" evidence="2">
    <location>
        <position position="1"/>
    </location>
</feature>
<feature type="compositionally biased region" description="Basic and acidic residues" evidence="1">
    <location>
        <begin position="78"/>
        <end position="102"/>
    </location>
</feature>
<proteinExistence type="predicted"/>
<feature type="compositionally biased region" description="Basic and acidic residues" evidence="1">
    <location>
        <begin position="1"/>
        <end position="21"/>
    </location>
</feature>
<dbReference type="OrthoDB" id="1668779at2759"/>
<feature type="region of interest" description="Disordered" evidence="1">
    <location>
        <begin position="1"/>
        <end position="161"/>
    </location>
</feature>
<evidence type="ECO:0000313" key="2">
    <source>
        <dbReference type="EMBL" id="KAE9453537.1"/>
    </source>
</evidence>
<evidence type="ECO:0000313" key="3">
    <source>
        <dbReference type="Proteomes" id="UP000428333"/>
    </source>
</evidence>
<comment type="caution">
    <text evidence="2">The sequence shown here is derived from an EMBL/GenBank/DDBJ whole genome shotgun (WGS) entry which is preliminary data.</text>
</comment>
<gene>
    <name evidence="2" type="ORF">C3L33_14592</name>
</gene>
<dbReference type="AlphaFoldDB" id="A0A6A4LFS4"/>
<name>A0A6A4LFS4_9ERIC</name>